<evidence type="ECO:0000313" key="2">
    <source>
        <dbReference type="EMBL" id="CAG5095582.1"/>
    </source>
</evidence>
<gene>
    <name evidence="2" type="ORF">OKIOD_LOCUS5807</name>
</gene>
<sequence>MDSSSNDEIICTAKGYFQKEKHISELKIIFRRPSWLITREPRSSLVVELTPHFTHKFFNKKAHQSPLRPKPRSVQASTWYVEWWCSPEEELSSAVGATKFVFATNQAAEARSLDRGLRIAKTSLEKKPQSQPRSLQKNTRYNNYAPDPTLITKLGESKCHDLNNHLKPQPSSQNARCSSCGKPLSTSRRVRCWARLSSILCCTSEFDHLLSEKPAL</sequence>
<feature type="region of interest" description="Disordered" evidence="1">
    <location>
        <begin position="123"/>
        <end position="143"/>
    </location>
</feature>
<keyword evidence="3" id="KW-1185">Reference proteome</keyword>
<evidence type="ECO:0000313" key="3">
    <source>
        <dbReference type="Proteomes" id="UP001158576"/>
    </source>
</evidence>
<feature type="compositionally biased region" description="Polar residues" evidence="1">
    <location>
        <begin position="129"/>
        <end position="142"/>
    </location>
</feature>
<organism evidence="2 3">
    <name type="scientific">Oikopleura dioica</name>
    <name type="common">Tunicate</name>
    <dbReference type="NCBI Taxonomy" id="34765"/>
    <lineage>
        <taxon>Eukaryota</taxon>
        <taxon>Metazoa</taxon>
        <taxon>Chordata</taxon>
        <taxon>Tunicata</taxon>
        <taxon>Appendicularia</taxon>
        <taxon>Copelata</taxon>
        <taxon>Oikopleuridae</taxon>
        <taxon>Oikopleura</taxon>
    </lineage>
</organism>
<proteinExistence type="predicted"/>
<evidence type="ECO:0000256" key="1">
    <source>
        <dbReference type="SAM" id="MobiDB-lite"/>
    </source>
</evidence>
<dbReference type="EMBL" id="OU015569">
    <property type="protein sequence ID" value="CAG5095582.1"/>
    <property type="molecule type" value="Genomic_DNA"/>
</dbReference>
<feature type="region of interest" description="Disordered" evidence="1">
    <location>
        <begin position="165"/>
        <end position="184"/>
    </location>
</feature>
<name>A0ABN7SI20_OIKDI</name>
<reference evidence="2 3" key="1">
    <citation type="submission" date="2021-04" db="EMBL/GenBank/DDBJ databases">
        <authorList>
            <person name="Bliznina A."/>
        </authorList>
    </citation>
    <scope>NUCLEOTIDE SEQUENCE [LARGE SCALE GENOMIC DNA]</scope>
</reference>
<protein>
    <submittedName>
        <fullName evidence="2">Oidioi.mRNA.OKI2018_I69.XSR.g14249.t1.cds</fullName>
    </submittedName>
</protein>
<dbReference type="Proteomes" id="UP001158576">
    <property type="component" value="Chromosome XSR"/>
</dbReference>
<accession>A0ABN7SI20</accession>